<feature type="domain" description="Phosphoribosyltransferase" evidence="6">
    <location>
        <begin position="54"/>
        <end position="189"/>
    </location>
</feature>
<comment type="similarity">
    <text evidence="2">Belongs to the pterin-4-alpha-carbinolamine dehydratase family.</text>
</comment>
<evidence type="ECO:0000256" key="2">
    <source>
        <dbReference type="ARBA" id="ARBA00006472"/>
    </source>
</evidence>
<evidence type="ECO:0000256" key="1">
    <source>
        <dbReference type="ARBA" id="ARBA00001554"/>
    </source>
</evidence>
<reference evidence="8" key="1">
    <citation type="submission" date="2019-04" db="EMBL/GenBank/DDBJ databases">
        <title>Friends and foes A comparative genomics studyof 23 Aspergillus species from section Flavi.</title>
        <authorList>
            <consortium name="DOE Joint Genome Institute"/>
            <person name="Kjaerbolling I."/>
            <person name="Vesth T."/>
            <person name="Frisvad J.C."/>
            <person name="Nybo J.L."/>
            <person name="Theobald S."/>
            <person name="Kildgaard S."/>
            <person name="Isbrandt T."/>
            <person name="Kuo A."/>
            <person name="Sato A."/>
            <person name="Lyhne E.K."/>
            <person name="Kogle M.E."/>
            <person name="Wiebenga A."/>
            <person name="Kun R.S."/>
            <person name="Lubbers R.J."/>
            <person name="Makela M.R."/>
            <person name="Barry K."/>
            <person name="Chovatia M."/>
            <person name="Clum A."/>
            <person name="Daum C."/>
            <person name="Haridas S."/>
            <person name="He G."/>
            <person name="LaButti K."/>
            <person name="Lipzen A."/>
            <person name="Mondo S."/>
            <person name="Riley R."/>
            <person name="Salamov A."/>
            <person name="Simmons B.A."/>
            <person name="Magnuson J.K."/>
            <person name="Henrissat B."/>
            <person name="Mortensen U.H."/>
            <person name="Larsen T.O."/>
            <person name="Devries R.P."/>
            <person name="Grigoriev I.V."/>
            <person name="Machida M."/>
            <person name="Baker S.E."/>
            <person name="Andersen M.R."/>
        </authorList>
    </citation>
    <scope>NUCLEOTIDE SEQUENCE [LARGE SCALE GENOMIC DNA]</scope>
    <source>
        <strain evidence="8">CBS 553.77</strain>
    </source>
</reference>
<evidence type="ECO:0000313" key="8">
    <source>
        <dbReference type="Proteomes" id="UP000327118"/>
    </source>
</evidence>
<dbReference type="AlphaFoldDB" id="A0A5N6Z7B2"/>
<evidence type="ECO:0000259" key="6">
    <source>
        <dbReference type="Pfam" id="PF14681"/>
    </source>
</evidence>
<dbReference type="EC" id="4.2.1.96" evidence="3"/>
<dbReference type="CDD" id="cd06223">
    <property type="entry name" value="PRTases_typeI"/>
    <property type="match status" value="1"/>
</dbReference>
<dbReference type="InterPro" id="IPR036428">
    <property type="entry name" value="PCD_sf"/>
</dbReference>
<dbReference type="Gene3D" id="3.40.50.2020">
    <property type="match status" value="1"/>
</dbReference>
<evidence type="ECO:0000256" key="5">
    <source>
        <dbReference type="ARBA" id="ARBA00030497"/>
    </source>
</evidence>
<gene>
    <name evidence="7" type="ORF">BDV28DRAFT_133383</name>
</gene>
<accession>A0A5N6Z7B2</accession>
<dbReference type="GO" id="GO:0008124">
    <property type="term" value="F:4-alpha-hydroxytetrahydrobiopterin dehydratase activity"/>
    <property type="evidence" value="ECO:0007669"/>
    <property type="project" value="UniProtKB-EC"/>
</dbReference>
<evidence type="ECO:0000256" key="4">
    <source>
        <dbReference type="ARBA" id="ARBA00023239"/>
    </source>
</evidence>
<dbReference type="InterPro" id="IPR029057">
    <property type="entry name" value="PRTase-like"/>
</dbReference>
<dbReference type="PANTHER" id="PTHR12599">
    <property type="entry name" value="PTERIN-4-ALPHA-CARBINOLAMINE DEHYDRATASE"/>
    <property type="match status" value="1"/>
</dbReference>
<dbReference type="PANTHER" id="PTHR12599:SF0">
    <property type="entry name" value="PTERIN-4-ALPHA-CARBINOLAMINE DEHYDRATASE"/>
    <property type="match status" value="1"/>
</dbReference>
<dbReference type="Pfam" id="PF01329">
    <property type="entry name" value="Pterin_4a"/>
    <property type="match status" value="1"/>
</dbReference>
<organism evidence="7 8">
    <name type="scientific">Aspergillus coremiiformis</name>
    <dbReference type="NCBI Taxonomy" id="138285"/>
    <lineage>
        <taxon>Eukaryota</taxon>
        <taxon>Fungi</taxon>
        <taxon>Dikarya</taxon>
        <taxon>Ascomycota</taxon>
        <taxon>Pezizomycotina</taxon>
        <taxon>Eurotiomycetes</taxon>
        <taxon>Eurotiomycetidae</taxon>
        <taxon>Eurotiales</taxon>
        <taxon>Aspergillaceae</taxon>
        <taxon>Aspergillus</taxon>
        <taxon>Aspergillus subgen. Circumdati</taxon>
    </lineage>
</organism>
<dbReference type="CDD" id="cd00488">
    <property type="entry name" value="PCD_DCoH"/>
    <property type="match status" value="1"/>
</dbReference>
<keyword evidence="8" id="KW-1185">Reference proteome</keyword>
<keyword evidence="4" id="KW-0456">Lyase</keyword>
<dbReference type="InterPro" id="IPR001533">
    <property type="entry name" value="Pterin_deHydtase"/>
</dbReference>
<dbReference type="SUPFAM" id="SSF55248">
    <property type="entry name" value="PCD-like"/>
    <property type="match status" value="1"/>
</dbReference>
<proteinExistence type="inferred from homology"/>
<dbReference type="EMBL" id="ML739101">
    <property type="protein sequence ID" value="KAE8353318.1"/>
    <property type="molecule type" value="Genomic_DNA"/>
</dbReference>
<evidence type="ECO:0000256" key="3">
    <source>
        <dbReference type="ARBA" id="ARBA00013252"/>
    </source>
</evidence>
<dbReference type="SUPFAM" id="SSF53271">
    <property type="entry name" value="PRTase-like"/>
    <property type="match status" value="1"/>
</dbReference>
<dbReference type="Proteomes" id="UP000327118">
    <property type="component" value="Unassembled WGS sequence"/>
</dbReference>
<evidence type="ECO:0000313" key="7">
    <source>
        <dbReference type="EMBL" id="KAE8353318.1"/>
    </source>
</evidence>
<dbReference type="Pfam" id="PF14681">
    <property type="entry name" value="UPRTase"/>
    <property type="match status" value="1"/>
</dbReference>
<comment type="catalytic activity">
    <reaction evidence="1">
        <text>(4aS,6R)-4a-hydroxy-L-erythro-5,6,7,8-tetrahydrobiopterin = (6R)-L-erythro-6,7-dihydrobiopterin + H2O</text>
        <dbReference type="Rhea" id="RHEA:11920"/>
        <dbReference type="ChEBI" id="CHEBI:15377"/>
        <dbReference type="ChEBI" id="CHEBI:15642"/>
        <dbReference type="ChEBI" id="CHEBI:43120"/>
        <dbReference type="EC" id="4.2.1.96"/>
    </reaction>
</comment>
<protein>
    <recommendedName>
        <fullName evidence="3">4a-hydroxytetrahydrobiopterin dehydratase</fullName>
        <ecNumber evidence="3">4.2.1.96</ecNumber>
    </recommendedName>
    <alternativeName>
        <fullName evidence="5">4-alpha-hydroxy-tetrahydropterin dehydratase</fullName>
    </alternativeName>
</protein>
<sequence length="294" mass="31758">MTILTLPPTPTLTTLISTLRSATTPPQTMQTTIQTLTHTLITTAKAHDPTLTNPTLIPILRGALPMYVTAQTLFPTSSCILTRAHKKKGTQQVHVDWLGRRPGAEDGRVVVLDTVVATGDTVVRMCEELEEMGRGVVVVCCYAAPEALVRIAGCSGVEFVVVGVRAERCDENGYLVPGTHGDIGDRIFGAVEGRAVVVGEDGGGVLEGLGGLLAGGWALSGDGLGVERVFRFEGFRGAWEFMQRVAEAAVVYRHHPEWSNVYDTVSIRWTTHRPKGLTPLDVQMARLCDSYYEG</sequence>
<dbReference type="InterPro" id="IPR000836">
    <property type="entry name" value="PRTase_dom"/>
</dbReference>
<dbReference type="Gene3D" id="3.30.1360.20">
    <property type="entry name" value="Transcriptional coactivator/pterin dehydratase"/>
    <property type="match status" value="1"/>
</dbReference>
<name>A0A5N6Z7B2_9EURO</name>
<dbReference type="OrthoDB" id="277398at2759"/>
<dbReference type="GO" id="GO:0006729">
    <property type="term" value="P:tetrahydrobiopterin biosynthetic process"/>
    <property type="evidence" value="ECO:0007669"/>
    <property type="project" value="InterPro"/>
</dbReference>